<evidence type="ECO:0008006" key="3">
    <source>
        <dbReference type="Google" id="ProtNLM"/>
    </source>
</evidence>
<dbReference type="Proteomes" id="UP000185860">
    <property type="component" value="Unassembled WGS sequence"/>
</dbReference>
<comment type="caution">
    <text evidence="1">The sequence shown here is derived from an EMBL/GenBank/DDBJ whole genome shotgun (WGS) entry which is preliminary data.</text>
</comment>
<dbReference type="RefSeq" id="WP_073597313.1">
    <property type="nucleotide sequence ID" value="NZ_MRCE01000063.1"/>
</dbReference>
<evidence type="ECO:0000313" key="2">
    <source>
        <dbReference type="Proteomes" id="UP000185860"/>
    </source>
</evidence>
<dbReference type="Gene3D" id="3.30.160.250">
    <property type="match status" value="1"/>
</dbReference>
<proteinExistence type="predicted"/>
<dbReference type="SUPFAM" id="SSF143100">
    <property type="entry name" value="TTHA1013/TTHA0281-like"/>
    <property type="match status" value="1"/>
</dbReference>
<dbReference type="EMBL" id="MRCE01000063">
    <property type="protein sequence ID" value="OKH30557.1"/>
    <property type="molecule type" value="Genomic_DNA"/>
</dbReference>
<dbReference type="OrthoDB" id="345709at2"/>
<evidence type="ECO:0000313" key="1">
    <source>
        <dbReference type="EMBL" id="OKH30557.1"/>
    </source>
</evidence>
<accession>A0A1U7I377</accession>
<name>A0A1U7I377_9CYAN</name>
<reference evidence="1 2" key="1">
    <citation type="submission" date="2016-11" db="EMBL/GenBank/DDBJ databases">
        <title>Draft Genome Sequences of Nine Cyanobacterial Strains from Diverse Habitats.</title>
        <authorList>
            <person name="Zhu T."/>
            <person name="Hou S."/>
            <person name="Lu X."/>
            <person name="Hess W.R."/>
        </authorList>
    </citation>
    <scope>NUCLEOTIDE SEQUENCE [LARGE SCALE GENOMIC DNA]</scope>
    <source>
        <strain evidence="1 2">IAM M-71</strain>
    </source>
</reference>
<dbReference type="STRING" id="454136.NIES2119_30825"/>
<sequence>MKQFKIIVEKHPDGYVAYPLGIKGAVVGQGDTYEEALADVNSAIVCYIEIFGTEMLEDEPPVIEAFLTETEVTI</sequence>
<protein>
    <recommendedName>
        <fullName evidence="3">HicB family protein</fullName>
    </recommendedName>
</protein>
<organism evidence="1 2">
    <name type="scientific">[Phormidium ambiguum] IAM M-71</name>
    <dbReference type="NCBI Taxonomy" id="454136"/>
    <lineage>
        <taxon>Bacteria</taxon>
        <taxon>Bacillati</taxon>
        <taxon>Cyanobacteriota</taxon>
        <taxon>Cyanophyceae</taxon>
        <taxon>Oscillatoriophycideae</taxon>
        <taxon>Aerosakkonematales</taxon>
        <taxon>Aerosakkonemataceae</taxon>
        <taxon>Floridanema</taxon>
    </lineage>
</organism>
<dbReference type="InterPro" id="IPR035069">
    <property type="entry name" value="TTHA1013/TTHA0281-like"/>
</dbReference>
<gene>
    <name evidence="1" type="ORF">NIES2119_30825</name>
</gene>
<dbReference type="AlphaFoldDB" id="A0A1U7I377"/>